<dbReference type="PANTHER" id="PTHR32282">
    <property type="entry name" value="BINDING PROTEIN TRANSPEPTIDASE, PUTATIVE-RELATED"/>
    <property type="match status" value="1"/>
</dbReference>
<dbReference type="EMBL" id="CAFBND010000011">
    <property type="protein sequence ID" value="CAB4931313.1"/>
    <property type="molecule type" value="Genomic_DNA"/>
</dbReference>
<dbReference type="GO" id="GO:0008658">
    <property type="term" value="F:penicillin binding"/>
    <property type="evidence" value="ECO:0007669"/>
    <property type="project" value="InterPro"/>
</dbReference>
<dbReference type="Pfam" id="PF00912">
    <property type="entry name" value="Transgly"/>
    <property type="match status" value="1"/>
</dbReference>
<gene>
    <name evidence="14" type="ORF">UFOPK3268_00126</name>
    <name evidence="15" type="ORF">UFOPK3752_00445</name>
    <name evidence="16" type="ORF">UFOPK4150_02522</name>
</gene>
<evidence type="ECO:0000256" key="12">
    <source>
        <dbReference type="SAM" id="Phobius"/>
    </source>
</evidence>
<dbReference type="AlphaFoldDB" id="A0A6J7IJ91"/>
<feature type="transmembrane region" description="Helical" evidence="12">
    <location>
        <begin position="46"/>
        <end position="66"/>
    </location>
</feature>
<dbReference type="InterPro" id="IPR005543">
    <property type="entry name" value="PASTA_dom"/>
</dbReference>
<evidence type="ECO:0000256" key="7">
    <source>
        <dbReference type="ARBA" id="ARBA00022984"/>
    </source>
</evidence>
<evidence type="ECO:0000313" key="15">
    <source>
        <dbReference type="EMBL" id="CAB4931313.1"/>
    </source>
</evidence>
<dbReference type="InterPro" id="IPR012338">
    <property type="entry name" value="Beta-lactam/transpept-like"/>
</dbReference>
<dbReference type="FunFam" id="1.10.3810.10:FF:000001">
    <property type="entry name" value="Penicillin-binding protein 1A"/>
    <property type="match status" value="1"/>
</dbReference>
<organism evidence="15">
    <name type="scientific">freshwater metagenome</name>
    <dbReference type="NCBI Taxonomy" id="449393"/>
    <lineage>
        <taxon>unclassified sequences</taxon>
        <taxon>metagenomes</taxon>
        <taxon>ecological metagenomes</taxon>
    </lineage>
</organism>
<dbReference type="GO" id="GO:0006508">
    <property type="term" value="P:proteolysis"/>
    <property type="evidence" value="ECO:0007669"/>
    <property type="project" value="UniProtKB-KW"/>
</dbReference>
<dbReference type="SUPFAM" id="SSF53955">
    <property type="entry name" value="Lysozyme-like"/>
    <property type="match status" value="1"/>
</dbReference>
<evidence type="ECO:0000256" key="11">
    <source>
        <dbReference type="ARBA" id="ARBA00049902"/>
    </source>
</evidence>
<keyword evidence="6" id="KW-0133">Cell shape</keyword>
<protein>
    <recommendedName>
        <fullName evidence="10">peptidoglycan glycosyltransferase</fullName>
        <ecNumber evidence="10">2.4.99.28</ecNumber>
    </recommendedName>
</protein>
<dbReference type="PROSITE" id="PS51178">
    <property type="entry name" value="PASTA"/>
    <property type="match status" value="1"/>
</dbReference>
<keyword evidence="5" id="KW-0378">Hydrolase</keyword>
<dbReference type="CDD" id="cd06577">
    <property type="entry name" value="PASTA_pknB"/>
    <property type="match status" value="1"/>
</dbReference>
<dbReference type="EMBL" id="CAFBPU010000107">
    <property type="protein sequence ID" value="CAB5041559.1"/>
    <property type="molecule type" value="Genomic_DNA"/>
</dbReference>
<evidence type="ECO:0000256" key="4">
    <source>
        <dbReference type="ARBA" id="ARBA00022679"/>
    </source>
</evidence>
<keyword evidence="12" id="KW-0812">Transmembrane</keyword>
<dbReference type="Gene3D" id="3.30.10.20">
    <property type="match status" value="1"/>
</dbReference>
<feature type="domain" description="PASTA" evidence="13">
    <location>
        <begin position="704"/>
        <end position="773"/>
    </location>
</feature>
<keyword evidence="12" id="KW-1133">Transmembrane helix</keyword>
<keyword evidence="1" id="KW-0121">Carboxypeptidase</keyword>
<dbReference type="InterPro" id="IPR001264">
    <property type="entry name" value="Glyco_trans_51"/>
</dbReference>
<dbReference type="SUPFAM" id="SSF56601">
    <property type="entry name" value="beta-lactamase/transpeptidase-like"/>
    <property type="match status" value="1"/>
</dbReference>
<dbReference type="InterPro" id="IPR050396">
    <property type="entry name" value="Glycosyltr_51/Transpeptidase"/>
</dbReference>
<sequence length="793" mass="83803">MSARHARQGEPLDTGLAGLFDGVLPTSAPAPRRPSVIRRIVRLPKLLVWSAAAGALVACLAAPFVLPPAYAARQVIYAWEDLPSDLPLDVGLPLRTVLTDSDGKPFAIFYAQDRLPLKLSQVSHHVIDALLATEDDHFYDHGAVDITGLARALLRNTTSGTRQGGSGITQQYVKNLLLTQAKTPEEEAKVTAQTLGRKIQEARYAVAVEDKLTKDQILERYLNTVNFGDGAYGIGAAAVHYFGVTATSLNVAQSALLVGILKSPTNYNPVDNPEAAGERRNIVLTRMLDTGRIDQMTYDTAHASAPALTIHDPGQGCGASAYPFFCQWVMQIIAADKAFGATPEARADLLYHGGLTIRTTLDRIAMSATQAAADSALTPQNRVAAGVAVVRPGTGEVVALATNKRWGRDPAKGETQIVLPVVPAYQPGSNFKPITLATAIEQGIPASTMFDTPNGYKPANMNFPPGGFHNDNDRNNGVLNAYQATARSVNTWYVQLEERTGVLAVADMALRLGITSLPRTGKRAITSRDASLTLGAYEVSPLEIASAYATFASGGITCRPIAITSMTDRRGKKLAVPDAGCHRTLSPFVAATVADVLRGVFRSGGTGVGLGLDTRPAGGKTGTTNSSAATWFTGFTAQYAMSVWIGDPRGGQKYPLHGIQAYGHYIGTVYGRSVAGPIWHDAMTTLHASLPIEEFLAPETASLTALSAPVPDVLGLTRDAAITTLLRAGFRVAIDQLTAPLDLLVAPGQVAFQSPAPGSAAAFASTINLTLTSGSDVTVAIPEPWQLAAAVTR</sequence>
<evidence type="ECO:0000256" key="3">
    <source>
        <dbReference type="ARBA" id="ARBA00022676"/>
    </source>
</evidence>
<evidence type="ECO:0000256" key="1">
    <source>
        <dbReference type="ARBA" id="ARBA00022645"/>
    </source>
</evidence>
<dbReference type="GO" id="GO:0030288">
    <property type="term" value="C:outer membrane-bounded periplasmic space"/>
    <property type="evidence" value="ECO:0007669"/>
    <property type="project" value="TreeGrafter"/>
</dbReference>
<comment type="catalytic activity">
    <reaction evidence="11">
        <text>[GlcNAc-(1-&gt;4)-Mur2Ac(oyl-L-Ala-gamma-D-Glu-L-Lys-D-Ala-D-Ala)](n)-di-trans,octa-cis-undecaprenyl diphosphate + beta-D-GlcNAc-(1-&gt;4)-Mur2Ac(oyl-L-Ala-gamma-D-Glu-L-Lys-D-Ala-D-Ala)-di-trans,octa-cis-undecaprenyl diphosphate = [GlcNAc-(1-&gt;4)-Mur2Ac(oyl-L-Ala-gamma-D-Glu-L-Lys-D-Ala-D-Ala)](n+1)-di-trans,octa-cis-undecaprenyl diphosphate + di-trans,octa-cis-undecaprenyl diphosphate + H(+)</text>
        <dbReference type="Rhea" id="RHEA:23708"/>
        <dbReference type="Rhea" id="RHEA-COMP:9602"/>
        <dbReference type="Rhea" id="RHEA-COMP:9603"/>
        <dbReference type="ChEBI" id="CHEBI:15378"/>
        <dbReference type="ChEBI" id="CHEBI:58405"/>
        <dbReference type="ChEBI" id="CHEBI:60033"/>
        <dbReference type="ChEBI" id="CHEBI:78435"/>
        <dbReference type="EC" id="2.4.99.28"/>
    </reaction>
</comment>
<evidence type="ECO:0000313" key="14">
    <source>
        <dbReference type="EMBL" id="CAB4846228.1"/>
    </source>
</evidence>
<name>A0A6J7IJ91_9ZZZZ</name>
<dbReference type="PANTHER" id="PTHR32282:SF33">
    <property type="entry name" value="PEPTIDOGLYCAN GLYCOSYLTRANSFERASE"/>
    <property type="match status" value="1"/>
</dbReference>
<dbReference type="GO" id="GO:0009252">
    <property type="term" value="P:peptidoglycan biosynthetic process"/>
    <property type="evidence" value="ECO:0007669"/>
    <property type="project" value="UniProtKB-KW"/>
</dbReference>
<dbReference type="InterPro" id="IPR001460">
    <property type="entry name" value="PCN-bd_Tpept"/>
</dbReference>
<keyword evidence="12" id="KW-0472">Membrane</keyword>
<dbReference type="Pfam" id="PF00905">
    <property type="entry name" value="Transpeptidase"/>
    <property type="match status" value="1"/>
</dbReference>
<accession>A0A6J7IJ91</accession>
<dbReference type="EC" id="2.4.99.28" evidence="10"/>
<dbReference type="GO" id="GO:0008955">
    <property type="term" value="F:peptidoglycan glycosyltransferase activity"/>
    <property type="evidence" value="ECO:0007669"/>
    <property type="project" value="UniProtKB-EC"/>
</dbReference>
<evidence type="ECO:0000256" key="10">
    <source>
        <dbReference type="ARBA" id="ARBA00044770"/>
    </source>
</evidence>
<keyword evidence="4" id="KW-0808">Transferase</keyword>
<keyword evidence="8" id="KW-0511">Multifunctional enzyme</keyword>
<dbReference type="GO" id="GO:0004180">
    <property type="term" value="F:carboxypeptidase activity"/>
    <property type="evidence" value="ECO:0007669"/>
    <property type="project" value="UniProtKB-KW"/>
</dbReference>
<evidence type="ECO:0000256" key="5">
    <source>
        <dbReference type="ARBA" id="ARBA00022801"/>
    </source>
</evidence>
<reference evidence="15" key="1">
    <citation type="submission" date="2020-05" db="EMBL/GenBank/DDBJ databases">
        <authorList>
            <person name="Chiriac C."/>
            <person name="Salcher M."/>
            <person name="Ghai R."/>
            <person name="Kavagutti S V."/>
        </authorList>
    </citation>
    <scope>NUCLEOTIDE SEQUENCE</scope>
</reference>
<dbReference type="GO" id="GO:0071555">
    <property type="term" value="P:cell wall organization"/>
    <property type="evidence" value="ECO:0007669"/>
    <property type="project" value="UniProtKB-KW"/>
</dbReference>
<evidence type="ECO:0000256" key="6">
    <source>
        <dbReference type="ARBA" id="ARBA00022960"/>
    </source>
</evidence>
<dbReference type="GO" id="GO:0008360">
    <property type="term" value="P:regulation of cell shape"/>
    <property type="evidence" value="ECO:0007669"/>
    <property type="project" value="UniProtKB-KW"/>
</dbReference>
<evidence type="ECO:0000259" key="13">
    <source>
        <dbReference type="PROSITE" id="PS51178"/>
    </source>
</evidence>
<evidence type="ECO:0000256" key="8">
    <source>
        <dbReference type="ARBA" id="ARBA00023268"/>
    </source>
</evidence>
<dbReference type="InterPro" id="IPR036950">
    <property type="entry name" value="PBP_transglycosylase"/>
</dbReference>
<dbReference type="Pfam" id="PF03793">
    <property type="entry name" value="PASTA"/>
    <property type="match status" value="1"/>
</dbReference>
<keyword evidence="2" id="KW-0645">Protease</keyword>
<dbReference type="EMBL" id="CAFBIZ010000008">
    <property type="protein sequence ID" value="CAB4846228.1"/>
    <property type="molecule type" value="Genomic_DNA"/>
</dbReference>
<evidence type="ECO:0000256" key="2">
    <source>
        <dbReference type="ARBA" id="ARBA00022670"/>
    </source>
</evidence>
<evidence type="ECO:0000313" key="16">
    <source>
        <dbReference type="EMBL" id="CAB5041559.1"/>
    </source>
</evidence>
<dbReference type="Gene3D" id="3.40.710.10">
    <property type="entry name" value="DD-peptidase/beta-lactamase superfamily"/>
    <property type="match status" value="1"/>
</dbReference>
<dbReference type="Gene3D" id="1.10.3810.10">
    <property type="entry name" value="Biosynthetic peptidoglycan transglycosylase-like"/>
    <property type="match status" value="1"/>
</dbReference>
<keyword evidence="7" id="KW-0573">Peptidoglycan synthesis</keyword>
<keyword evidence="3" id="KW-0328">Glycosyltransferase</keyword>
<dbReference type="InterPro" id="IPR023346">
    <property type="entry name" value="Lysozyme-like_dom_sf"/>
</dbReference>
<keyword evidence="9" id="KW-0961">Cell wall biogenesis/degradation</keyword>
<evidence type="ECO:0000256" key="9">
    <source>
        <dbReference type="ARBA" id="ARBA00023316"/>
    </source>
</evidence>
<proteinExistence type="predicted"/>